<dbReference type="PANTHER" id="PTHR11601">
    <property type="entry name" value="CYSTEINE DESULFURYLASE FAMILY MEMBER"/>
    <property type="match status" value="1"/>
</dbReference>
<dbReference type="SUPFAM" id="SSF53383">
    <property type="entry name" value="PLP-dependent transferases"/>
    <property type="match status" value="1"/>
</dbReference>
<evidence type="ECO:0000259" key="9">
    <source>
        <dbReference type="Pfam" id="PF00266"/>
    </source>
</evidence>
<dbReference type="Pfam" id="PF00266">
    <property type="entry name" value="Aminotran_5"/>
    <property type="match status" value="1"/>
</dbReference>
<evidence type="ECO:0000256" key="7">
    <source>
        <dbReference type="ARBA" id="ARBA00023014"/>
    </source>
</evidence>
<evidence type="ECO:0000256" key="3">
    <source>
        <dbReference type="ARBA" id="ARBA00022679"/>
    </source>
</evidence>
<keyword evidence="4" id="KW-0479">Metal-binding</keyword>
<evidence type="ECO:0000256" key="8">
    <source>
        <dbReference type="ARBA" id="ARBA00050776"/>
    </source>
</evidence>
<dbReference type="GO" id="GO:0008483">
    <property type="term" value="F:transaminase activity"/>
    <property type="evidence" value="ECO:0007669"/>
    <property type="project" value="UniProtKB-KW"/>
</dbReference>
<dbReference type="GO" id="GO:0046872">
    <property type="term" value="F:metal ion binding"/>
    <property type="evidence" value="ECO:0007669"/>
    <property type="project" value="UniProtKB-KW"/>
</dbReference>
<protein>
    <submittedName>
        <fullName evidence="10">Aminotransferase class V-fold PLP-dependent enzyme</fullName>
    </submittedName>
</protein>
<dbReference type="PANTHER" id="PTHR11601:SF34">
    <property type="entry name" value="CYSTEINE DESULFURASE"/>
    <property type="match status" value="1"/>
</dbReference>
<evidence type="ECO:0000256" key="4">
    <source>
        <dbReference type="ARBA" id="ARBA00022723"/>
    </source>
</evidence>
<dbReference type="InterPro" id="IPR000192">
    <property type="entry name" value="Aminotrans_V_dom"/>
</dbReference>
<gene>
    <name evidence="10" type="ORF">PQJ61_13760</name>
</gene>
<dbReference type="Gene3D" id="3.40.640.10">
    <property type="entry name" value="Type I PLP-dependent aspartate aminotransferase-like (Major domain)"/>
    <property type="match status" value="1"/>
</dbReference>
<dbReference type="AlphaFoldDB" id="A0AAJ1IKS2"/>
<proteinExistence type="inferred from homology"/>
<keyword evidence="5" id="KW-0663">Pyridoxal phosphate</keyword>
<evidence type="ECO:0000256" key="1">
    <source>
        <dbReference type="ARBA" id="ARBA00001933"/>
    </source>
</evidence>
<comment type="caution">
    <text evidence="10">The sequence shown here is derived from an EMBL/GenBank/DDBJ whole genome shotgun (WGS) entry which is preliminary data.</text>
</comment>
<accession>A0AAJ1IKS2</accession>
<evidence type="ECO:0000256" key="5">
    <source>
        <dbReference type="ARBA" id="ARBA00022898"/>
    </source>
</evidence>
<dbReference type="InterPro" id="IPR015424">
    <property type="entry name" value="PyrdxlP-dep_Trfase"/>
</dbReference>
<comment type="cofactor">
    <cofactor evidence="1">
        <name>pyridoxal 5'-phosphate</name>
        <dbReference type="ChEBI" id="CHEBI:597326"/>
    </cofactor>
</comment>
<dbReference type="Proteomes" id="UP001221217">
    <property type="component" value="Unassembled WGS sequence"/>
</dbReference>
<comment type="similarity">
    <text evidence="2">Belongs to the class-V pyridoxal-phosphate-dependent aminotransferase family. NifS/IscS subfamily.</text>
</comment>
<dbReference type="GO" id="GO:0051536">
    <property type="term" value="F:iron-sulfur cluster binding"/>
    <property type="evidence" value="ECO:0007669"/>
    <property type="project" value="UniProtKB-KW"/>
</dbReference>
<evidence type="ECO:0000256" key="2">
    <source>
        <dbReference type="ARBA" id="ARBA00006490"/>
    </source>
</evidence>
<dbReference type="InterPro" id="IPR015422">
    <property type="entry name" value="PyrdxlP-dep_Trfase_small"/>
</dbReference>
<sequence length="401" mass="43498">MTCRCELRKKIKAAAVPWIPERTVYLDYNATTPVDPRVLGAFERACRQSWGNPSSLHSAGSAAWNELEQLYKAAGSFFNTEPEGFHFCSSGTEALTAAIFGLASRKKELCFITSPIEHQAVRHPLFHLGRRSPAAPAGYRGCVRTVGVNGSGVIEPDKLDGMLRDSGPAAVVISPVNHETGTVQPVREISRVVRGRGALLILDGVQAAARLQPAEWAPYADIFCISGHKLCAPKGTALIWKKPDIRLTPLRFGGSQEGGLFPGTENVPGAAALTEALRLLKKEQADELRMLRALIRDGIAILEKADIGFRMESPPEAAPGVLCISLDYAGSMEKLIFELNSRKICISRFSACSEKLDGPSPVLKAMGRPPGYSGKSIRISAGRWSRRDDFYKLAAALKECL</sequence>
<dbReference type="GO" id="GO:0031071">
    <property type="term" value="F:cysteine desulfurase activity"/>
    <property type="evidence" value="ECO:0007669"/>
    <property type="project" value="UniProtKB-EC"/>
</dbReference>
<keyword evidence="10" id="KW-0032">Aminotransferase</keyword>
<dbReference type="Gene3D" id="3.90.1150.10">
    <property type="entry name" value="Aspartate Aminotransferase, domain 1"/>
    <property type="match status" value="1"/>
</dbReference>
<organism evidence="10 11">
    <name type="scientific">Candidatus Thalassospirochaeta sargassi</name>
    <dbReference type="NCBI Taxonomy" id="3119039"/>
    <lineage>
        <taxon>Bacteria</taxon>
        <taxon>Pseudomonadati</taxon>
        <taxon>Spirochaetota</taxon>
        <taxon>Spirochaetia</taxon>
        <taxon>Spirochaetales</taxon>
        <taxon>Spirochaetaceae</taxon>
        <taxon>Candidatus Thalassospirochaeta</taxon>
    </lineage>
</organism>
<comment type="catalytic activity">
    <reaction evidence="8">
        <text>(sulfur carrier)-H + L-cysteine = (sulfur carrier)-SH + L-alanine</text>
        <dbReference type="Rhea" id="RHEA:43892"/>
        <dbReference type="Rhea" id="RHEA-COMP:14737"/>
        <dbReference type="Rhea" id="RHEA-COMP:14739"/>
        <dbReference type="ChEBI" id="CHEBI:29917"/>
        <dbReference type="ChEBI" id="CHEBI:35235"/>
        <dbReference type="ChEBI" id="CHEBI:57972"/>
        <dbReference type="ChEBI" id="CHEBI:64428"/>
        <dbReference type="EC" id="2.8.1.7"/>
    </reaction>
</comment>
<keyword evidence="6" id="KW-0408">Iron</keyword>
<keyword evidence="7" id="KW-0411">Iron-sulfur</keyword>
<evidence type="ECO:0000256" key="6">
    <source>
        <dbReference type="ARBA" id="ARBA00023004"/>
    </source>
</evidence>
<feature type="domain" description="Aminotransferase class V" evidence="9">
    <location>
        <begin position="24"/>
        <end position="389"/>
    </location>
</feature>
<name>A0AAJ1IKS2_9SPIO</name>
<evidence type="ECO:0000313" key="10">
    <source>
        <dbReference type="EMBL" id="MDC7227826.1"/>
    </source>
</evidence>
<dbReference type="EMBL" id="JAQQAL010000034">
    <property type="protein sequence ID" value="MDC7227826.1"/>
    <property type="molecule type" value="Genomic_DNA"/>
</dbReference>
<evidence type="ECO:0000313" key="11">
    <source>
        <dbReference type="Proteomes" id="UP001221217"/>
    </source>
</evidence>
<dbReference type="PIRSF" id="PIRSF005572">
    <property type="entry name" value="NifS"/>
    <property type="match status" value="1"/>
</dbReference>
<reference evidence="10 11" key="1">
    <citation type="submission" date="2022-12" db="EMBL/GenBank/DDBJ databases">
        <title>Metagenome assembled genome from gulf of manar.</title>
        <authorList>
            <person name="Kohli P."/>
            <person name="Pk S."/>
            <person name="Venkata Ramana C."/>
            <person name="Sasikala C."/>
        </authorList>
    </citation>
    <scope>NUCLEOTIDE SEQUENCE [LARGE SCALE GENOMIC DNA]</scope>
    <source>
        <strain evidence="10">JB008</strain>
    </source>
</reference>
<keyword evidence="3" id="KW-0808">Transferase</keyword>
<dbReference type="InterPro" id="IPR016454">
    <property type="entry name" value="Cysteine_dSase"/>
</dbReference>
<dbReference type="InterPro" id="IPR015421">
    <property type="entry name" value="PyrdxlP-dep_Trfase_major"/>
</dbReference>